<dbReference type="SMART" id="SM00471">
    <property type="entry name" value="HDc"/>
    <property type="match status" value="1"/>
</dbReference>
<dbReference type="InterPro" id="IPR003607">
    <property type="entry name" value="HD/PDEase_dom"/>
</dbReference>
<dbReference type="InterPro" id="IPR006675">
    <property type="entry name" value="HDIG_dom"/>
</dbReference>
<name>A0ABU7VRC4_9BACL</name>
<dbReference type="GO" id="GO:0016787">
    <property type="term" value="F:hydrolase activity"/>
    <property type="evidence" value="ECO:0007669"/>
    <property type="project" value="UniProtKB-KW"/>
</dbReference>
<dbReference type="RefSeq" id="WP_331846540.1">
    <property type="nucleotide sequence ID" value="NZ_JAZHPZ010000004.1"/>
</dbReference>
<dbReference type="InterPro" id="IPR037522">
    <property type="entry name" value="HD_GYP_dom"/>
</dbReference>
<dbReference type="EC" id="3.1.4.-" evidence="2"/>
<dbReference type="CDD" id="cd00077">
    <property type="entry name" value="HDc"/>
    <property type="match status" value="1"/>
</dbReference>
<sequence length="204" mass="22816">MVAPSIYIEQLNVGQNPDASKWLKALLNKHPEIYYHSSRVAMLAEHLAKAMGLPDNQTGKMVRGCFLHDIGKTAIPRELITQRDALSGAQWEMIKQHPVIGAEMAESNPGFGPEIVEVIRHHHERWDGRGYPDGLSGEAIPLGARICAVVDAFDSMTSNKIYRRRISQREAKLELVRHSGTQFDLNVVNALVKLPDQTLNIYSL</sequence>
<keyword evidence="2" id="KW-0378">Hydrolase</keyword>
<dbReference type="Gene3D" id="1.10.3210.10">
    <property type="entry name" value="Hypothetical protein af1432"/>
    <property type="match status" value="1"/>
</dbReference>
<gene>
    <name evidence="2" type="ORF">V3851_10805</name>
</gene>
<comment type="caution">
    <text evidence="2">The sequence shown here is derived from an EMBL/GenBank/DDBJ whole genome shotgun (WGS) entry which is preliminary data.</text>
</comment>
<dbReference type="PANTHER" id="PTHR43155:SF2">
    <property type="entry name" value="CYCLIC DI-GMP PHOSPHODIESTERASE PA4108"/>
    <property type="match status" value="1"/>
</dbReference>
<dbReference type="PROSITE" id="PS51832">
    <property type="entry name" value="HD_GYP"/>
    <property type="match status" value="1"/>
</dbReference>
<dbReference type="Proteomes" id="UP001306950">
    <property type="component" value="Unassembled WGS sequence"/>
</dbReference>
<dbReference type="NCBIfam" id="TIGR00277">
    <property type="entry name" value="HDIG"/>
    <property type="match status" value="1"/>
</dbReference>
<evidence type="ECO:0000259" key="1">
    <source>
        <dbReference type="PROSITE" id="PS51832"/>
    </source>
</evidence>
<evidence type="ECO:0000313" key="3">
    <source>
        <dbReference type="Proteomes" id="UP001306950"/>
    </source>
</evidence>
<evidence type="ECO:0000313" key="2">
    <source>
        <dbReference type="EMBL" id="MEF2966321.1"/>
    </source>
</evidence>
<dbReference type="SUPFAM" id="SSF109604">
    <property type="entry name" value="HD-domain/PDEase-like"/>
    <property type="match status" value="1"/>
</dbReference>
<accession>A0ABU7VRC4</accession>
<protein>
    <submittedName>
        <fullName evidence="2">HD-GYP domain-containing protein</fullName>
        <ecNumber evidence="2">3.1.4.-</ecNumber>
    </submittedName>
</protein>
<reference evidence="2 3" key="1">
    <citation type="submission" date="2024-02" db="EMBL/GenBank/DDBJ databases">
        <title>A nitrogen-fixing paenibacillus bacterium.</title>
        <authorList>
            <person name="Zhang W.L."/>
            <person name="Chen S.F."/>
        </authorList>
    </citation>
    <scope>NUCLEOTIDE SEQUENCE [LARGE SCALE GENOMIC DNA]</scope>
    <source>
        <strain evidence="2 3">M1</strain>
    </source>
</reference>
<dbReference type="Pfam" id="PF13487">
    <property type="entry name" value="HD_5"/>
    <property type="match status" value="1"/>
</dbReference>
<dbReference type="PANTHER" id="PTHR43155">
    <property type="entry name" value="CYCLIC DI-GMP PHOSPHODIESTERASE PA4108-RELATED"/>
    <property type="match status" value="1"/>
</dbReference>
<keyword evidence="3" id="KW-1185">Reference proteome</keyword>
<organism evidence="2 3">
    <name type="scientific">Paenibacillus haidiansis</name>
    <dbReference type="NCBI Taxonomy" id="1574488"/>
    <lineage>
        <taxon>Bacteria</taxon>
        <taxon>Bacillati</taxon>
        <taxon>Bacillota</taxon>
        <taxon>Bacilli</taxon>
        <taxon>Bacillales</taxon>
        <taxon>Paenibacillaceae</taxon>
        <taxon>Paenibacillus</taxon>
    </lineage>
</organism>
<proteinExistence type="predicted"/>
<feature type="domain" description="HD-GYP" evidence="1">
    <location>
        <begin position="11"/>
        <end position="204"/>
    </location>
</feature>
<dbReference type="EMBL" id="JAZHPZ010000004">
    <property type="protein sequence ID" value="MEF2966321.1"/>
    <property type="molecule type" value="Genomic_DNA"/>
</dbReference>